<evidence type="ECO:0000256" key="4">
    <source>
        <dbReference type="ARBA" id="ARBA00022989"/>
    </source>
</evidence>
<comment type="similarity">
    <text evidence="7">Belongs to the major facilitator superfamily. Allantoate permease family.</text>
</comment>
<dbReference type="Proteomes" id="UP000736672">
    <property type="component" value="Unassembled WGS sequence"/>
</dbReference>
<evidence type="ECO:0000256" key="1">
    <source>
        <dbReference type="ARBA" id="ARBA00004141"/>
    </source>
</evidence>
<dbReference type="InterPro" id="IPR020846">
    <property type="entry name" value="MFS_dom"/>
</dbReference>
<feature type="transmembrane region" description="Helical" evidence="9">
    <location>
        <begin position="264"/>
        <end position="290"/>
    </location>
</feature>
<evidence type="ECO:0000256" key="8">
    <source>
        <dbReference type="SAM" id="MobiDB-lite"/>
    </source>
</evidence>
<feature type="transmembrane region" description="Helical" evidence="9">
    <location>
        <begin position="310"/>
        <end position="327"/>
    </location>
</feature>
<dbReference type="PROSITE" id="PS50850">
    <property type="entry name" value="MFS"/>
    <property type="match status" value="1"/>
</dbReference>
<feature type="transmembrane region" description="Helical" evidence="9">
    <location>
        <begin position="334"/>
        <end position="353"/>
    </location>
</feature>
<evidence type="ECO:0000256" key="6">
    <source>
        <dbReference type="ARBA" id="ARBA00023180"/>
    </source>
</evidence>
<evidence type="ECO:0000256" key="2">
    <source>
        <dbReference type="ARBA" id="ARBA00022448"/>
    </source>
</evidence>
<feature type="region of interest" description="Disordered" evidence="8">
    <location>
        <begin position="475"/>
        <end position="495"/>
    </location>
</feature>
<dbReference type="OrthoDB" id="3639251at2759"/>
<evidence type="ECO:0000256" key="7">
    <source>
        <dbReference type="ARBA" id="ARBA00037968"/>
    </source>
</evidence>
<gene>
    <name evidence="11" type="ORF">B0J15DRAFT_506198</name>
</gene>
<dbReference type="FunFam" id="1.20.1250.20:FF:000065">
    <property type="entry name" value="Putative MFS pantothenate transporter"/>
    <property type="match status" value="1"/>
</dbReference>
<organism evidence="11 12">
    <name type="scientific">Fusarium solani</name>
    <name type="common">Filamentous fungus</name>
    <dbReference type="NCBI Taxonomy" id="169388"/>
    <lineage>
        <taxon>Eukaryota</taxon>
        <taxon>Fungi</taxon>
        <taxon>Dikarya</taxon>
        <taxon>Ascomycota</taxon>
        <taxon>Pezizomycotina</taxon>
        <taxon>Sordariomycetes</taxon>
        <taxon>Hypocreomycetidae</taxon>
        <taxon>Hypocreales</taxon>
        <taxon>Nectriaceae</taxon>
        <taxon>Fusarium</taxon>
        <taxon>Fusarium solani species complex</taxon>
    </lineage>
</organism>
<feature type="transmembrane region" description="Helical" evidence="9">
    <location>
        <begin position="30"/>
        <end position="47"/>
    </location>
</feature>
<proteinExistence type="inferred from homology"/>
<accession>A0A9P9G2M0</accession>
<name>A0A9P9G2M0_FUSSL</name>
<dbReference type="AlphaFoldDB" id="A0A9P9G2M0"/>
<feature type="domain" description="Major facilitator superfamily (MFS) profile" evidence="10">
    <location>
        <begin position="34"/>
        <end position="450"/>
    </location>
</feature>
<dbReference type="Pfam" id="PF07690">
    <property type="entry name" value="MFS_1"/>
    <property type="match status" value="1"/>
</dbReference>
<dbReference type="EMBL" id="JAGTJS010000035">
    <property type="protein sequence ID" value="KAH7230822.1"/>
    <property type="molecule type" value="Genomic_DNA"/>
</dbReference>
<feature type="transmembrane region" description="Helical" evidence="9">
    <location>
        <begin position="430"/>
        <end position="451"/>
    </location>
</feature>
<reference evidence="11" key="1">
    <citation type="journal article" date="2021" name="Nat. Commun.">
        <title>Genetic determinants of endophytism in the Arabidopsis root mycobiome.</title>
        <authorList>
            <person name="Mesny F."/>
            <person name="Miyauchi S."/>
            <person name="Thiergart T."/>
            <person name="Pickel B."/>
            <person name="Atanasova L."/>
            <person name="Karlsson M."/>
            <person name="Huettel B."/>
            <person name="Barry K.W."/>
            <person name="Haridas S."/>
            <person name="Chen C."/>
            <person name="Bauer D."/>
            <person name="Andreopoulos W."/>
            <person name="Pangilinan J."/>
            <person name="LaButti K."/>
            <person name="Riley R."/>
            <person name="Lipzen A."/>
            <person name="Clum A."/>
            <person name="Drula E."/>
            <person name="Henrissat B."/>
            <person name="Kohler A."/>
            <person name="Grigoriev I.V."/>
            <person name="Martin F.M."/>
            <person name="Hacquard S."/>
        </authorList>
    </citation>
    <scope>NUCLEOTIDE SEQUENCE</scope>
    <source>
        <strain evidence="11">FSSC 5 MPI-SDFR-AT-0091</strain>
    </source>
</reference>
<evidence type="ECO:0000313" key="12">
    <source>
        <dbReference type="Proteomes" id="UP000736672"/>
    </source>
</evidence>
<evidence type="ECO:0000259" key="10">
    <source>
        <dbReference type="PROSITE" id="PS50850"/>
    </source>
</evidence>
<comment type="subcellular location">
    <subcellularLocation>
        <location evidence="1">Membrane</location>
        <topology evidence="1">Multi-pass membrane protein</topology>
    </subcellularLocation>
</comment>
<feature type="transmembrane region" description="Helical" evidence="9">
    <location>
        <begin position="365"/>
        <end position="386"/>
    </location>
</feature>
<evidence type="ECO:0000256" key="5">
    <source>
        <dbReference type="ARBA" id="ARBA00023136"/>
    </source>
</evidence>
<feature type="transmembrane region" description="Helical" evidence="9">
    <location>
        <begin position="193"/>
        <end position="216"/>
    </location>
</feature>
<dbReference type="SUPFAM" id="SSF103473">
    <property type="entry name" value="MFS general substrate transporter"/>
    <property type="match status" value="1"/>
</dbReference>
<keyword evidence="6" id="KW-0325">Glycoprotein</keyword>
<evidence type="ECO:0000256" key="9">
    <source>
        <dbReference type="SAM" id="Phobius"/>
    </source>
</evidence>
<keyword evidence="12" id="KW-1185">Reference proteome</keyword>
<dbReference type="InterPro" id="IPR011701">
    <property type="entry name" value="MFS"/>
</dbReference>
<dbReference type="InterPro" id="IPR036259">
    <property type="entry name" value="MFS_trans_sf"/>
</dbReference>
<sequence>MPCTNETSTIVTDFLWGDTSKEEKKLIRKLDFFILTFCCFSFFFNHLDRQAFANAYVAGLKEALELTGNQYNVLLSMASAGMLVGQIPSSLIIQKIRPRIWLSAMVVVWAGLTMASAACKTYSQLCAVRFLMGLAEASTYAGSIYIMGSWYKSDEIARRTAMFTVAGQVGKMFAGAMMAAIHESMEGHGGLQGWQWVFLIDGIITVPIAIFGFFFFPDLPEITEAPYLDEKERQLALDRLPPKREDGHNIQAWSLIKRVLGQPLIYICCTFSVLSTAMQAYIVQGLMLLYLKYRKDMDGFSQSQVNTLPIATHAIGIVAELSSSLAIDRYNQRLTIGFTLCAIQIICSIVLLVPNMSVPGNLTVLYLSSTSYGINPLLYSWSSNIVARTADDAARSVILASMAASDGLLWTFWGIVLYPADDAPYWRKGYIAMICISTALASWLFVVRWVCKIFPPSGRQQANSSQLDGYTARKYSGDCSDSSDPVVIQVDSPTK</sequence>
<keyword evidence="5 9" id="KW-0472">Membrane</keyword>
<dbReference type="GO" id="GO:0005886">
    <property type="term" value="C:plasma membrane"/>
    <property type="evidence" value="ECO:0007669"/>
    <property type="project" value="TreeGrafter"/>
</dbReference>
<dbReference type="GO" id="GO:0098717">
    <property type="term" value="P:pantothenate import across plasma membrane"/>
    <property type="evidence" value="ECO:0007669"/>
    <property type="project" value="TreeGrafter"/>
</dbReference>
<evidence type="ECO:0000313" key="11">
    <source>
        <dbReference type="EMBL" id="KAH7230822.1"/>
    </source>
</evidence>
<protein>
    <submittedName>
        <fullName evidence="11">Major facilitator superfamily domain-containing protein</fullName>
    </submittedName>
</protein>
<dbReference type="PANTHER" id="PTHR43791:SF4">
    <property type="entry name" value="PANTOTHENATE TRANSPORTER FEN2"/>
    <property type="match status" value="1"/>
</dbReference>
<keyword evidence="4 9" id="KW-1133">Transmembrane helix</keyword>
<feature type="transmembrane region" description="Helical" evidence="9">
    <location>
        <begin position="160"/>
        <end position="181"/>
    </location>
</feature>
<keyword evidence="3 9" id="KW-0812">Transmembrane</keyword>
<keyword evidence="2" id="KW-0813">Transport</keyword>
<feature type="transmembrane region" description="Helical" evidence="9">
    <location>
        <begin position="398"/>
        <end position="418"/>
    </location>
</feature>
<feature type="transmembrane region" description="Helical" evidence="9">
    <location>
        <begin position="73"/>
        <end position="93"/>
    </location>
</feature>
<dbReference type="PANTHER" id="PTHR43791">
    <property type="entry name" value="PERMEASE-RELATED"/>
    <property type="match status" value="1"/>
</dbReference>
<feature type="transmembrane region" description="Helical" evidence="9">
    <location>
        <begin position="130"/>
        <end position="148"/>
    </location>
</feature>
<dbReference type="Gene3D" id="1.20.1250.20">
    <property type="entry name" value="MFS general substrate transporter like domains"/>
    <property type="match status" value="2"/>
</dbReference>
<dbReference type="GO" id="GO:0015233">
    <property type="term" value="F:pantothenate transmembrane transporter activity"/>
    <property type="evidence" value="ECO:0007669"/>
    <property type="project" value="TreeGrafter"/>
</dbReference>
<feature type="transmembrane region" description="Helical" evidence="9">
    <location>
        <begin position="100"/>
        <end position="118"/>
    </location>
</feature>
<comment type="caution">
    <text evidence="11">The sequence shown here is derived from an EMBL/GenBank/DDBJ whole genome shotgun (WGS) entry which is preliminary data.</text>
</comment>
<evidence type="ECO:0000256" key="3">
    <source>
        <dbReference type="ARBA" id="ARBA00022692"/>
    </source>
</evidence>